<evidence type="ECO:0000256" key="9">
    <source>
        <dbReference type="SAM" id="MobiDB-lite"/>
    </source>
</evidence>
<protein>
    <recommendedName>
        <fullName evidence="7">Large ribosomal subunit protein mL45</fullName>
    </recommendedName>
    <alternativeName>
        <fullName evidence="8">39S ribosomal protein L45, mitochondrial</fullName>
    </alternativeName>
</protein>
<evidence type="ECO:0000256" key="6">
    <source>
        <dbReference type="ARBA" id="ARBA00038073"/>
    </source>
</evidence>
<dbReference type="InterPro" id="IPR032710">
    <property type="entry name" value="NTF2-like_dom_sf"/>
</dbReference>
<feature type="region of interest" description="Disordered" evidence="9">
    <location>
        <begin position="42"/>
        <end position="67"/>
    </location>
</feature>
<dbReference type="PANTHER" id="PTHR28554">
    <property type="entry name" value="39S RIBOSOMAL PROTEIN L45, MITOCHONDRIAL"/>
    <property type="match status" value="1"/>
</dbReference>
<dbReference type="Pfam" id="PF04280">
    <property type="entry name" value="Tim44"/>
    <property type="match status" value="1"/>
</dbReference>
<evidence type="ECO:0000256" key="4">
    <source>
        <dbReference type="ARBA" id="ARBA00023128"/>
    </source>
</evidence>
<evidence type="ECO:0000259" key="10">
    <source>
        <dbReference type="SMART" id="SM00978"/>
    </source>
</evidence>
<dbReference type="EMBL" id="JAEHOC010000053">
    <property type="protein sequence ID" value="KAG2425718.1"/>
    <property type="molecule type" value="Genomic_DNA"/>
</dbReference>
<dbReference type="Gene3D" id="3.10.450.240">
    <property type="match status" value="1"/>
</dbReference>
<name>A0A835SLL0_CHLIN</name>
<dbReference type="InterPro" id="IPR007379">
    <property type="entry name" value="Tim44-like_dom"/>
</dbReference>
<evidence type="ECO:0000256" key="5">
    <source>
        <dbReference type="ARBA" id="ARBA00023274"/>
    </source>
</evidence>
<reference evidence="11" key="1">
    <citation type="journal article" date="2020" name="bioRxiv">
        <title>Comparative genomics of Chlamydomonas.</title>
        <authorList>
            <person name="Craig R.J."/>
            <person name="Hasan A.R."/>
            <person name="Ness R.W."/>
            <person name="Keightley P.D."/>
        </authorList>
    </citation>
    <scope>NUCLEOTIDE SEQUENCE</scope>
    <source>
        <strain evidence="11">SAG 7.73</strain>
    </source>
</reference>
<proteinExistence type="inferred from homology"/>
<organism evidence="11 12">
    <name type="scientific">Chlamydomonas incerta</name>
    <dbReference type="NCBI Taxonomy" id="51695"/>
    <lineage>
        <taxon>Eukaryota</taxon>
        <taxon>Viridiplantae</taxon>
        <taxon>Chlorophyta</taxon>
        <taxon>core chlorophytes</taxon>
        <taxon>Chlorophyceae</taxon>
        <taxon>CS clade</taxon>
        <taxon>Chlamydomonadales</taxon>
        <taxon>Chlamydomonadaceae</taxon>
        <taxon>Chlamydomonas</taxon>
    </lineage>
</organism>
<dbReference type="InterPro" id="IPR051975">
    <property type="entry name" value="mtLSU_mL45"/>
</dbReference>
<keyword evidence="4" id="KW-0496">Mitochondrion</keyword>
<feature type="domain" description="Tim44-like" evidence="10">
    <location>
        <begin position="147"/>
        <end position="308"/>
    </location>
</feature>
<evidence type="ECO:0000256" key="2">
    <source>
        <dbReference type="ARBA" id="ARBA00022946"/>
    </source>
</evidence>
<dbReference type="GO" id="GO:0005840">
    <property type="term" value="C:ribosome"/>
    <property type="evidence" value="ECO:0007669"/>
    <property type="project" value="UniProtKB-KW"/>
</dbReference>
<evidence type="ECO:0000313" key="12">
    <source>
        <dbReference type="Proteomes" id="UP000650467"/>
    </source>
</evidence>
<gene>
    <name evidence="11" type="ORF">HXX76_013560</name>
</gene>
<evidence type="ECO:0000313" key="11">
    <source>
        <dbReference type="EMBL" id="KAG2425718.1"/>
    </source>
</evidence>
<keyword evidence="2" id="KW-0809">Transit peptide</keyword>
<dbReference type="PANTHER" id="PTHR28554:SF1">
    <property type="entry name" value="LARGE RIBOSOMAL SUBUNIT PROTEIN ML45"/>
    <property type="match status" value="1"/>
</dbReference>
<keyword evidence="12" id="KW-1185">Reference proteome</keyword>
<evidence type="ECO:0000256" key="7">
    <source>
        <dbReference type="ARBA" id="ARBA00039448"/>
    </source>
</evidence>
<evidence type="ECO:0000256" key="1">
    <source>
        <dbReference type="ARBA" id="ARBA00004173"/>
    </source>
</evidence>
<feature type="compositionally biased region" description="Low complexity" evidence="9">
    <location>
        <begin position="42"/>
        <end position="58"/>
    </location>
</feature>
<dbReference type="OrthoDB" id="19619at2759"/>
<comment type="caution">
    <text evidence="11">The sequence shown here is derived from an EMBL/GenBank/DDBJ whole genome shotgun (WGS) entry which is preliminary data.</text>
</comment>
<sequence>MVARQGAGLLMRALGQQAPGAWCARPAGSLITAQASSSGATGSLFGLQQQPQQPQLHSQHQHQQSRHMSRIPSAFTSTFNPFAWFDYRKMVYPEVYDANEAHLWARYKSHGCLAERYSPPGPLTQMNPLADPEMEARLKYWTKGLYAGVVCRTSIWGFSKSELQQRVVDAYKAVNAALAAGDMALAEPYVTEQMALRLSGEVARRGRSSVIWRLVREPKPADIQLVHGAIAQNPLKQGKLHFAQWTARIPSRQVVAVYDNRGKLLAGDPNKELEVVDHWVFERPILKAWIAPRPGPSGAEWRLVERLQ</sequence>
<evidence type="ECO:0000256" key="8">
    <source>
        <dbReference type="ARBA" id="ARBA00043031"/>
    </source>
</evidence>
<comment type="similarity">
    <text evidence="6">Belongs to the mitochondrion-specific ribosomal protein mL45 family.</text>
</comment>
<dbReference type="GO" id="GO:0005739">
    <property type="term" value="C:mitochondrion"/>
    <property type="evidence" value="ECO:0007669"/>
    <property type="project" value="UniProtKB-SubCell"/>
</dbReference>
<keyword evidence="3" id="KW-0689">Ribosomal protein</keyword>
<dbReference type="SUPFAM" id="SSF54427">
    <property type="entry name" value="NTF2-like"/>
    <property type="match status" value="1"/>
</dbReference>
<dbReference type="Proteomes" id="UP000650467">
    <property type="component" value="Unassembled WGS sequence"/>
</dbReference>
<evidence type="ECO:0000256" key="3">
    <source>
        <dbReference type="ARBA" id="ARBA00022980"/>
    </source>
</evidence>
<comment type="subcellular location">
    <subcellularLocation>
        <location evidence="1">Mitochondrion</location>
    </subcellularLocation>
</comment>
<dbReference type="GO" id="GO:1990904">
    <property type="term" value="C:ribonucleoprotein complex"/>
    <property type="evidence" value="ECO:0007669"/>
    <property type="project" value="UniProtKB-KW"/>
</dbReference>
<dbReference type="SMART" id="SM00978">
    <property type="entry name" value="Tim44"/>
    <property type="match status" value="1"/>
</dbReference>
<accession>A0A835SLL0</accession>
<keyword evidence="5" id="KW-0687">Ribonucleoprotein</keyword>
<dbReference type="AlphaFoldDB" id="A0A835SLL0"/>